<comment type="similarity">
    <text evidence="15 16">In the C-terminal section; belongs to the cytidylyltransferase family.</text>
</comment>
<dbReference type="InterPro" id="IPR004821">
    <property type="entry name" value="Cyt_trans-like"/>
</dbReference>
<evidence type="ECO:0000256" key="11">
    <source>
        <dbReference type="ARBA" id="ARBA00023277"/>
    </source>
</evidence>
<protein>
    <recommendedName>
        <fullName evidence="16">Bifunctional protein HldE</fullName>
    </recommendedName>
    <domain>
        <recommendedName>
            <fullName evidence="16">D-beta-D-heptose 7-phosphate kinase</fullName>
            <ecNumber evidence="16">2.7.1.167</ecNumber>
        </recommendedName>
        <alternativeName>
            <fullName evidence="16">D-beta-D-heptose 7-phosphotransferase</fullName>
        </alternativeName>
        <alternativeName>
            <fullName evidence="16">D-glycero-beta-D-manno-heptose-7-phosphate kinase</fullName>
        </alternativeName>
    </domain>
    <domain>
        <recommendedName>
            <fullName evidence="16">D-beta-D-heptose 1-phosphate adenylyltransferase</fullName>
            <ecNumber evidence="16">2.7.7.70</ecNumber>
        </recommendedName>
        <alternativeName>
            <fullName evidence="16">D-glycero-beta-D-manno-heptose 1-phosphate adenylyltransferase</fullName>
        </alternativeName>
    </domain>
</protein>
<comment type="subunit">
    <text evidence="4 16">Homodimer.</text>
</comment>
<evidence type="ECO:0000256" key="12">
    <source>
        <dbReference type="ARBA" id="ARBA00047428"/>
    </source>
</evidence>
<dbReference type="GO" id="GO:0033786">
    <property type="term" value="F:heptose-1-phosphate adenylyltransferase activity"/>
    <property type="evidence" value="ECO:0007669"/>
    <property type="project" value="UniProtKB-UniRule"/>
</dbReference>
<dbReference type="eggNOG" id="COG0615">
    <property type="taxonomic scope" value="Bacteria"/>
</dbReference>
<dbReference type="SUPFAM" id="SSF53613">
    <property type="entry name" value="Ribokinase-like"/>
    <property type="match status" value="1"/>
</dbReference>
<dbReference type="InterPro" id="IPR011914">
    <property type="entry name" value="RfaE_dom_II"/>
</dbReference>
<dbReference type="GO" id="GO:0097171">
    <property type="term" value="P:ADP-L-glycero-beta-D-manno-heptose biosynthetic process"/>
    <property type="evidence" value="ECO:0007669"/>
    <property type="project" value="UniProtKB-UniPathway"/>
</dbReference>
<dbReference type="SUPFAM" id="SSF52374">
    <property type="entry name" value="Nucleotidylyl transferase"/>
    <property type="match status" value="1"/>
</dbReference>
<feature type="binding site" evidence="16">
    <location>
        <begin position="196"/>
        <end position="199"/>
    </location>
    <ligand>
        <name>ATP</name>
        <dbReference type="ChEBI" id="CHEBI:30616"/>
    </ligand>
</feature>
<sequence length="483" mass="51841">MKLIVPSFERARLLVIGDLILDRYLYGATRRISPEAPVPVLHVDREEEQRAGGAGNVALNIAALGAEVTLLGLTGRDEEGEALKNILTAQKVRCDFNSPGQQRTINKLRILSRHQQLLRVDREAPFSASDAASLTEKFRHLLSSVSVAILSDYGKGTLSHSRELVTTAREIGVPVLVDPKSRDFNDYRGATLLTPNLSEFEAVAGESRSEAELAERALRVAEECRLDALLVTRGAQGMTLVQTDGSSPLHLPTQAREVFDITGAGDTVIAILGASLAAGLSLPEAVQLANIGAGIVVGKLGTATVSVPELRRALHVPEEFPRGVLGEEELLAAVAAARAGGERIVMTNGCFDLLHAGHVSYLKQARQLGDRLLVAVNDDASVRALKGPGRPINPLEQRLEVLAGLAAVDWVIPFAEETPRRLICRVLPDVLVKGGDYRPEQIAGHDCVLAAGGEVKVLGFAHGCSSSRMIARINEARKEVEER</sequence>
<dbReference type="GO" id="GO:0016773">
    <property type="term" value="F:phosphotransferase activity, alcohol group as acceptor"/>
    <property type="evidence" value="ECO:0007669"/>
    <property type="project" value="InterPro"/>
</dbReference>
<dbReference type="KEGG" id="dak:DaAHT2_1103"/>
<dbReference type="PANTHER" id="PTHR46969">
    <property type="entry name" value="BIFUNCTIONAL PROTEIN HLDE"/>
    <property type="match status" value="1"/>
</dbReference>
<proteinExistence type="inferred from homology"/>
<dbReference type="Gene3D" id="3.40.1190.20">
    <property type="match status" value="1"/>
</dbReference>
<dbReference type="FunFam" id="3.40.1190.20:FF:000002">
    <property type="entry name" value="Bifunctional protein HldE"/>
    <property type="match status" value="1"/>
</dbReference>
<evidence type="ECO:0000256" key="3">
    <source>
        <dbReference type="ARBA" id="ARBA00004713"/>
    </source>
</evidence>
<keyword evidence="9 16" id="KW-0067">ATP-binding</keyword>
<evidence type="ECO:0000256" key="13">
    <source>
        <dbReference type="ARBA" id="ARBA00052873"/>
    </source>
</evidence>
<keyword evidence="7 16" id="KW-0547">Nucleotide-binding</keyword>
<evidence type="ECO:0000259" key="18">
    <source>
        <dbReference type="Pfam" id="PF01467"/>
    </source>
</evidence>
<dbReference type="InterPro" id="IPR002173">
    <property type="entry name" value="Carboh/pur_kinase_PfkB_CS"/>
</dbReference>
<dbReference type="InterPro" id="IPR011611">
    <property type="entry name" value="PfkB_dom"/>
</dbReference>
<evidence type="ECO:0000256" key="1">
    <source>
        <dbReference type="ARBA" id="ARBA00002319"/>
    </source>
</evidence>
<evidence type="ECO:0000256" key="14">
    <source>
        <dbReference type="ARBA" id="ARBA00060955"/>
    </source>
</evidence>
<organism evidence="19 20">
    <name type="scientific">Desulfurivibrio alkaliphilus (strain DSM 19089 / UNIQEM U267 / AHT2)</name>
    <dbReference type="NCBI Taxonomy" id="589865"/>
    <lineage>
        <taxon>Bacteria</taxon>
        <taxon>Pseudomonadati</taxon>
        <taxon>Thermodesulfobacteriota</taxon>
        <taxon>Desulfobulbia</taxon>
        <taxon>Desulfobulbales</taxon>
        <taxon>Desulfobulbaceae</taxon>
        <taxon>Desulfurivibrio</taxon>
    </lineage>
</organism>
<evidence type="ECO:0000256" key="7">
    <source>
        <dbReference type="ARBA" id="ARBA00022741"/>
    </source>
</evidence>
<comment type="function">
    <text evidence="2 16">Catalyzes the ADP transfer from ATP to D-glycero-beta-D-manno-heptose 1-phosphate, yielding ADP-D-glycero-beta-D-manno-heptose.</text>
</comment>
<dbReference type="Pfam" id="PF01467">
    <property type="entry name" value="CTP_transf_like"/>
    <property type="match status" value="1"/>
</dbReference>
<dbReference type="HAMAP" id="MF_01603">
    <property type="entry name" value="HldE"/>
    <property type="match status" value="1"/>
</dbReference>
<dbReference type="Pfam" id="PF00294">
    <property type="entry name" value="PfkB"/>
    <property type="match status" value="1"/>
</dbReference>
<comment type="similarity">
    <text evidence="14 16">In the N-terminal section; belongs to the carbohydrate kinase PfkB family.</text>
</comment>
<comment type="pathway">
    <text evidence="16">Nucleotide-sugar biosynthesis; ADP-L-glycero-beta-D-manno-heptose biosynthesis; ADP-L-glycero-beta-D-manno-heptose from D-glycero-beta-D-manno-heptose 7-phosphate: step 1/4.</text>
</comment>
<accession>D6Z2M6</accession>
<evidence type="ECO:0000256" key="6">
    <source>
        <dbReference type="ARBA" id="ARBA00022695"/>
    </source>
</evidence>
<name>D6Z2M6_DESAT</name>
<dbReference type="FunFam" id="3.40.50.620:FF:000028">
    <property type="entry name" value="Bifunctional protein HldE"/>
    <property type="match status" value="1"/>
</dbReference>
<comment type="catalytic activity">
    <reaction evidence="12 16">
        <text>D-glycero-beta-D-manno-heptose 1-phosphate + ATP + H(+) = ADP-D-glycero-beta-D-manno-heptose + diphosphate</text>
        <dbReference type="Rhea" id="RHEA:27465"/>
        <dbReference type="ChEBI" id="CHEBI:15378"/>
        <dbReference type="ChEBI" id="CHEBI:30616"/>
        <dbReference type="ChEBI" id="CHEBI:33019"/>
        <dbReference type="ChEBI" id="CHEBI:59967"/>
        <dbReference type="ChEBI" id="CHEBI:61593"/>
        <dbReference type="EC" id="2.7.7.70"/>
    </reaction>
</comment>
<evidence type="ECO:0000256" key="2">
    <source>
        <dbReference type="ARBA" id="ARBA00003753"/>
    </source>
</evidence>
<dbReference type="RefSeq" id="WP_013163330.1">
    <property type="nucleotide sequence ID" value="NC_014216.1"/>
</dbReference>
<dbReference type="PROSITE" id="PS00583">
    <property type="entry name" value="PFKB_KINASES_1"/>
    <property type="match status" value="1"/>
</dbReference>
<gene>
    <name evidence="16" type="primary">hldE</name>
    <name evidence="19" type="ordered locus">DaAHT2_1103</name>
</gene>
<evidence type="ECO:0000256" key="4">
    <source>
        <dbReference type="ARBA" id="ARBA00011738"/>
    </source>
</evidence>
<keyword evidence="6 16" id="KW-0548">Nucleotidyltransferase</keyword>
<dbReference type="GO" id="GO:0005829">
    <property type="term" value="C:cytosol"/>
    <property type="evidence" value="ECO:0007669"/>
    <property type="project" value="TreeGrafter"/>
</dbReference>
<evidence type="ECO:0000256" key="16">
    <source>
        <dbReference type="HAMAP-Rule" id="MF_01603"/>
    </source>
</evidence>
<dbReference type="HOGENOM" id="CLU_021150_2_1_7"/>
<dbReference type="UniPathway" id="UPA00356">
    <property type="reaction ID" value="UER00437"/>
</dbReference>
<evidence type="ECO:0000256" key="10">
    <source>
        <dbReference type="ARBA" id="ARBA00023268"/>
    </source>
</evidence>
<dbReference type="GO" id="GO:0009244">
    <property type="term" value="P:lipopolysaccharide core region biosynthetic process"/>
    <property type="evidence" value="ECO:0007669"/>
    <property type="project" value="UniProtKB-UniPathway"/>
</dbReference>
<dbReference type="InterPro" id="IPR029056">
    <property type="entry name" value="Ribokinase-like"/>
</dbReference>
<comment type="pathway">
    <text evidence="16">Nucleotide-sugar biosynthesis; ADP-L-glycero-beta-D-manno-heptose biosynthesis; ADP-L-glycero-beta-D-manno-heptose from D-glycero-beta-D-manno-heptose 7-phosphate: step 3/4.</text>
</comment>
<dbReference type="CDD" id="cd01172">
    <property type="entry name" value="RfaE_like"/>
    <property type="match status" value="1"/>
</dbReference>
<dbReference type="NCBIfam" id="TIGR02198">
    <property type="entry name" value="rfaE_dom_I"/>
    <property type="match status" value="1"/>
</dbReference>
<comment type="pathway">
    <text evidence="3">Bacterial outer membrane biogenesis; LPS core biosynthesis.</text>
</comment>
<evidence type="ECO:0000256" key="5">
    <source>
        <dbReference type="ARBA" id="ARBA00022679"/>
    </source>
</evidence>
<dbReference type="FunCoup" id="D6Z2M6">
    <property type="interactions" value="274"/>
</dbReference>
<evidence type="ECO:0000313" key="19">
    <source>
        <dbReference type="EMBL" id="ADH85801.1"/>
    </source>
</evidence>
<dbReference type="GO" id="GO:0033785">
    <property type="term" value="F:heptose 7-phosphate kinase activity"/>
    <property type="evidence" value="ECO:0007669"/>
    <property type="project" value="UniProtKB-UniRule"/>
</dbReference>
<dbReference type="AlphaFoldDB" id="D6Z2M6"/>
<dbReference type="InParanoid" id="D6Z2M6"/>
<evidence type="ECO:0000256" key="15">
    <source>
        <dbReference type="ARBA" id="ARBA00061122"/>
    </source>
</evidence>
<dbReference type="NCBIfam" id="TIGR00125">
    <property type="entry name" value="cyt_tran_rel"/>
    <property type="match status" value="1"/>
</dbReference>
<dbReference type="Gene3D" id="3.40.50.620">
    <property type="entry name" value="HUPs"/>
    <property type="match status" value="1"/>
</dbReference>
<keyword evidence="20" id="KW-1185">Reference proteome</keyword>
<keyword evidence="5 16" id="KW-0808">Transferase</keyword>
<dbReference type="GO" id="GO:0005524">
    <property type="term" value="F:ATP binding"/>
    <property type="evidence" value="ECO:0007669"/>
    <property type="project" value="UniProtKB-UniRule"/>
</dbReference>
<feature type="domain" description="Carbohydrate kinase PfkB" evidence="17">
    <location>
        <begin position="12"/>
        <end position="308"/>
    </location>
</feature>
<feature type="active site" evidence="16">
    <location>
        <position position="266"/>
    </location>
</feature>
<dbReference type="EC" id="2.7.1.167" evidence="16"/>
<feature type="region of interest" description="Cytidylyltransferase" evidence="16">
    <location>
        <begin position="346"/>
        <end position="483"/>
    </location>
</feature>
<reference evidence="20" key="1">
    <citation type="submission" date="2010-02" db="EMBL/GenBank/DDBJ databases">
        <title>Complete sequence of Desulfurivibrio alkaliphilus AHT2.</title>
        <authorList>
            <consortium name="US DOE Joint Genome Institute"/>
            <person name="Pitluck S."/>
            <person name="Chertkov O."/>
            <person name="Detter J.C."/>
            <person name="Han C."/>
            <person name="Tapia R."/>
            <person name="Larimer F."/>
            <person name="Land M."/>
            <person name="Hauser L."/>
            <person name="Kyrpides N."/>
            <person name="Mikhailova N."/>
            <person name="Sorokin D.Y."/>
            <person name="Muyzer G."/>
            <person name="Woyke T."/>
        </authorList>
    </citation>
    <scope>NUCLEOTIDE SEQUENCE [LARGE SCALE GENOMIC DNA]</scope>
    <source>
        <strain evidence="20">DSM 19089 / UNIQEM U267 / AHT2</strain>
    </source>
</reference>
<evidence type="ECO:0000256" key="9">
    <source>
        <dbReference type="ARBA" id="ARBA00022840"/>
    </source>
</evidence>
<keyword evidence="10 16" id="KW-0511">Multifunctional enzyme</keyword>
<comment type="function">
    <text evidence="1 16">Catalyzes the phosphorylation of D-glycero-D-manno-heptose 7-phosphate at the C-1 position to selectively form D-glycero-beta-D-manno-heptose-1,7-bisphosphate.</text>
</comment>
<dbReference type="Proteomes" id="UP000001508">
    <property type="component" value="Chromosome"/>
</dbReference>
<dbReference type="InterPro" id="IPR014729">
    <property type="entry name" value="Rossmann-like_a/b/a_fold"/>
</dbReference>
<dbReference type="PANTHER" id="PTHR46969:SF1">
    <property type="entry name" value="BIFUNCTIONAL PROTEIN HLDE"/>
    <property type="match status" value="1"/>
</dbReference>
<dbReference type="InterPro" id="IPR011913">
    <property type="entry name" value="RfaE_dom_I"/>
</dbReference>
<dbReference type="OrthoDB" id="9802794at2"/>
<dbReference type="EMBL" id="CP001940">
    <property type="protein sequence ID" value="ADH85801.1"/>
    <property type="molecule type" value="Genomic_DNA"/>
</dbReference>
<dbReference type="EC" id="2.7.7.70" evidence="16"/>
<dbReference type="eggNOG" id="COG2870">
    <property type="taxonomic scope" value="Bacteria"/>
</dbReference>
<comment type="catalytic activity">
    <reaction evidence="13 16">
        <text>D-glycero-beta-D-manno-heptose 7-phosphate + ATP = D-glycero-beta-D-manno-heptose 1,7-bisphosphate + ADP + H(+)</text>
        <dbReference type="Rhea" id="RHEA:27473"/>
        <dbReference type="ChEBI" id="CHEBI:15378"/>
        <dbReference type="ChEBI" id="CHEBI:30616"/>
        <dbReference type="ChEBI" id="CHEBI:60204"/>
        <dbReference type="ChEBI" id="CHEBI:60208"/>
        <dbReference type="ChEBI" id="CHEBI:456216"/>
        <dbReference type="EC" id="2.7.1.167"/>
    </reaction>
</comment>
<keyword evidence="11 16" id="KW-0119">Carbohydrate metabolism</keyword>
<dbReference type="UniPathway" id="UPA00958"/>
<dbReference type="NCBIfam" id="TIGR02199">
    <property type="entry name" value="rfaE_dom_II"/>
    <property type="match status" value="1"/>
</dbReference>
<feature type="region of interest" description="Ribokinase" evidence="16">
    <location>
        <begin position="1"/>
        <end position="318"/>
    </location>
</feature>
<dbReference type="NCBIfam" id="NF008454">
    <property type="entry name" value="PRK11316.1"/>
    <property type="match status" value="1"/>
</dbReference>
<dbReference type="STRING" id="589865.DaAHT2_1103"/>
<evidence type="ECO:0000259" key="17">
    <source>
        <dbReference type="Pfam" id="PF00294"/>
    </source>
</evidence>
<dbReference type="InterPro" id="IPR023030">
    <property type="entry name" value="Bifunc_HldE"/>
</dbReference>
<keyword evidence="8 16" id="KW-0418">Kinase</keyword>
<evidence type="ECO:0000256" key="8">
    <source>
        <dbReference type="ARBA" id="ARBA00022777"/>
    </source>
</evidence>
<evidence type="ECO:0000313" key="20">
    <source>
        <dbReference type="Proteomes" id="UP000001508"/>
    </source>
</evidence>
<feature type="domain" description="Cytidyltransferase-like" evidence="18">
    <location>
        <begin position="346"/>
        <end position="437"/>
    </location>
</feature>